<dbReference type="Proteomes" id="UP001302126">
    <property type="component" value="Unassembled WGS sequence"/>
</dbReference>
<feature type="domain" description="LysM" evidence="2">
    <location>
        <begin position="215"/>
        <end position="260"/>
    </location>
</feature>
<dbReference type="PROSITE" id="PS51782">
    <property type="entry name" value="LYSM"/>
    <property type="match status" value="1"/>
</dbReference>
<dbReference type="SUPFAM" id="SSF51322">
    <property type="entry name" value="Cyanovirin-N"/>
    <property type="match status" value="2"/>
</dbReference>
<proteinExistence type="predicted"/>
<dbReference type="PANTHER" id="PTHR37014">
    <property type="entry name" value="EXPRESSION LETHALITY PROTEIN HEL10, PUTATIVE (AFU_ORTHOLOGUE AFUA_1G06580)-RELATED"/>
    <property type="match status" value="1"/>
</dbReference>
<comment type="caution">
    <text evidence="3">The sequence shown here is derived from an EMBL/GenBank/DDBJ whole genome shotgun (WGS) entry which is preliminary data.</text>
</comment>
<protein>
    <submittedName>
        <fullName evidence="3">CVNH domain-containing protein</fullName>
    </submittedName>
</protein>
<dbReference type="InterPro" id="IPR008816">
    <property type="entry name" value="Gly_zipper_2TM_dom"/>
</dbReference>
<dbReference type="SMART" id="SM01111">
    <property type="entry name" value="CVNH"/>
    <property type="match status" value="1"/>
</dbReference>
<feature type="compositionally biased region" description="Low complexity" evidence="1">
    <location>
        <begin position="1"/>
        <end position="15"/>
    </location>
</feature>
<dbReference type="Pfam" id="PF05433">
    <property type="entry name" value="Rick_17kDa_Anti"/>
    <property type="match status" value="1"/>
</dbReference>
<keyword evidence="4" id="KW-1185">Reference proteome</keyword>
<dbReference type="AlphaFoldDB" id="A0AAN7ADV2"/>
<dbReference type="InterPro" id="IPR036779">
    <property type="entry name" value="LysM_dom_sf"/>
</dbReference>
<dbReference type="InterPro" id="IPR018392">
    <property type="entry name" value="LysM"/>
</dbReference>
<dbReference type="EMBL" id="MU864595">
    <property type="protein sequence ID" value="KAK4182934.1"/>
    <property type="molecule type" value="Genomic_DNA"/>
</dbReference>
<feature type="compositionally biased region" description="Basic and acidic residues" evidence="1">
    <location>
        <begin position="80"/>
        <end position="132"/>
    </location>
</feature>
<reference evidence="3" key="1">
    <citation type="journal article" date="2023" name="Mol. Phylogenet. Evol.">
        <title>Genome-scale phylogeny and comparative genomics of the fungal order Sordariales.</title>
        <authorList>
            <person name="Hensen N."/>
            <person name="Bonometti L."/>
            <person name="Westerberg I."/>
            <person name="Brannstrom I.O."/>
            <person name="Guillou S."/>
            <person name="Cros-Aarteil S."/>
            <person name="Calhoun S."/>
            <person name="Haridas S."/>
            <person name="Kuo A."/>
            <person name="Mondo S."/>
            <person name="Pangilinan J."/>
            <person name="Riley R."/>
            <person name="LaButti K."/>
            <person name="Andreopoulos B."/>
            <person name="Lipzen A."/>
            <person name="Chen C."/>
            <person name="Yan M."/>
            <person name="Daum C."/>
            <person name="Ng V."/>
            <person name="Clum A."/>
            <person name="Steindorff A."/>
            <person name="Ohm R.A."/>
            <person name="Martin F."/>
            <person name="Silar P."/>
            <person name="Natvig D.O."/>
            <person name="Lalanne C."/>
            <person name="Gautier V."/>
            <person name="Ament-Velasquez S.L."/>
            <person name="Kruys A."/>
            <person name="Hutchinson M.I."/>
            <person name="Powell A.J."/>
            <person name="Barry K."/>
            <person name="Miller A.N."/>
            <person name="Grigoriev I.V."/>
            <person name="Debuchy R."/>
            <person name="Gladieux P."/>
            <person name="Hiltunen Thoren M."/>
            <person name="Johannesson H."/>
        </authorList>
    </citation>
    <scope>NUCLEOTIDE SEQUENCE</scope>
    <source>
        <strain evidence="3">PSN309</strain>
    </source>
</reference>
<dbReference type="Pfam" id="PF01476">
    <property type="entry name" value="LysM"/>
    <property type="match status" value="1"/>
</dbReference>
<dbReference type="SMART" id="SM00257">
    <property type="entry name" value="LysM"/>
    <property type="match status" value="1"/>
</dbReference>
<dbReference type="InterPro" id="IPR011058">
    <property type="entry name" value="Cyanovirin-N"/>
</dbReference>
<organism evidence="3 4">
    <name type="scientific">Podospora australis</name>
    <dbReference type="NCBI Taxonomy" id="1536484"/>
    <lineage>
        <taxon>Eukaryota</taxon>
        <taxon>Fungi</taxon>
        <taxon>Dikarya</taxon>
        <taxon>Ascomycota</taxon>
        <taxon>Pezizomycotina</taxon>
        <taxon>Sordariomycetes</taxon>
        <taxon>Sordariomycetidae</taxon>
        <taxon>Sordariales</taxon>
        <taxon>Podosporaceae</taxon>
        <taxon>Podospora</taxon>
    </lineage>
</organism>
<reference evidence="3" key="2">
    <citation type="submission" date="2023-05" db="EMBL/GenBank/DDBJ databases">
        <authorList>
            <consortium name="Lawrence Berkeley National Laboratory"/>
            <person name="Steindorff A."/>
            <person name="Hensen N."/>
            <person name="Bonometti L."/>
            <person name="Westerberg I."/>
            <person name="Brannstrom I.O."/>
            <person name="Guillou S."/>
            <person name="Cros-Aarteil S."/>
            <person name="Calhoun S."/>
            <person name="Haridas S."/>
            <person name="Kuo A."/>
            <person name="Mondo S."/>
            <person name="Pangilinan J."/>
            <person name="Riley R."/>
            <person name="Labutti K."/>
            <person name="Andreopoulos B."/>
            <person name="Lipzen A."/>
            <person name="Chen C."/>
            <person name="Yanf M."/>
            <person name="Daum C."/>
            <person name="Ng V."/>
            <person name="Clum A."/>
            <person name="Ohm R."/>
            <person name="Martin F."/>
            <person name="Silar P."/>
            <person name="Natvig D."/>
            <person name="Lalanne C."/>
            <person name="Gautier V."/>
            <person name="Ament-Velasquez S.L."/>
            <person name="Kruys A."/>
            <person name="Hutchinson M.I."/>
            <person name="Powell A.J."/>
            <person name="Barry K."/>
            <person name="Miller A.N."/>
            <person name="Grigoriev I.V."/>
            <person name="Debuchy R."/>
            <person name="Gladieux P."/>
            <person name="Thoren M.H."/>
            <person name="Johannesson H."/>
        </authorList>
    </citation>
    <scope>NUCLEOTIDE SEQUENCE</scope>
    <source>
        <strain evidence="3">PSN309</strain>
    </source>
</reference>
<dbReference type="Pfam" id="PF08881">
    <property type="entry name" value="CVNH"/>
    <property type="match status" value="1"/>
</dbReference>
<feature type="compositionally biased region" description="Gly residues" evidence="1">
    <location>
        <begin position="271"/>
        <end position="280"/>
    </location>
</feature>
<evidence type="ECO:0000313" key="3">
    <source>
        <dbReference type="EMBL" id="KAK4182934.1"/>
    </source>
</evidence>
<accession>A0AAN7ADV2</accession>
<name>A0AAN7ADV2_9PEZI</name>
<feature type="region of interest" description="Disordered" evidence="1">
    <location>
        <begin position="80"/>
        <end position="149"/>
    </location>
</feature>
<evidence type="ECO:0000313" key="4">
    <source>
        <dbReference type="Proteomes" id="UP001302126"/>
    </source>
</evidence>
<dbReference type="GO" id="GO:0019867">
    <property type="term" value="C:outer membrane"/>
    <property type="evidence" value="ECO:0007669"/>
    <property type="project" value="InterPro"/>
</dbReference>
<dbReference type="PANTHER" id="PTHR37014:SF1">
    <property type="entry name" value="EXPRESSION LETHALITY PROTEIN HEL10, PUTATIVE (AFU_ORTHOLOGUE AFUA_1G06580)-RELATED"/>
    <property type="match status" value="1"/>
</dbReference>
<feature type="region of interest" description="Disordered" evidence="1">
    <location>
        <begin position="262"/>
        <end position="282"/>
    </location>
</feature>
<feature type="region of interest" description="Disordered" evidence="1">
    <location>
        <begin position="198"/>
        <end position="219"/>
    </location>
</feature>
<dbReference type="SUPFAM" id="SSF54106">
    <property type="entry name" value="LysM domain"/>
    <property type="match status" value="1"/>
</dbReference>
<sequence>MSYNGGYNNPNYQNPMAQQQFQQDGPAGERGVLGAIGGGLAGGFGGNKIGNKTGHNKLGTVLGVVAGAIAGHKTQDGIEEWKDNRDEEKEKKKREEEEKKRREEEEKERKKREEEDRRRREEDEKRQKEQQHHSAPAPRSNTNYAGNFSGSARDIRLDEAGGEWRLTASCRRTDGSYQSSSISLNQILENNQGSFHWHSGSGCPPPRPHDHCGPSTVTVQSGDTLREIASRFPGQTWEQIARHNNISNPDLIYPGQVLRIPGGDAPHHGGPPSGGAGGNFGASARNVRLADGGRRLEADLLRNGGQYCNASIVLDERIGNENGTLKYKS</sequence>
<evidence type="ECO:0000256" key="1">
    <source>
        <dbReference type="SAM" id="MobiDB-lite"/>
    </source>
</evidence>
<dbReference type="Gene3D" id="2.30.60.10">
    <property type="entry name" value="Cyanovirin-N"/>
    <property type="match status" value="1"/>
</dbReference>
<dbReference type="Gene3D" id="3.10.350.10">
    <property type="entry name" value="LysM domain"/>
    <property type="match status" value="1"/>
</dbReference>
<feature type="region of interest" description="Disordered" evidence="1">
    <location>
        <begin position="1"/>
        <end position="32"/>
    </location>
</feature>
<gene>
    <name evidence="3" type="ORF">QBC35DRAFT_135696</name>
</gene>
<dbReference type="CDD" id="cd00118">
    <property type="entry name" value="LysM"/>
    <property type="match status" value="1"/>
</dbReference>
<dbReference type="InterPro" id="IPR036673">
    <property type="entry name" value="Cyanovirin-N_sf"/>
</dbReference>
<feature type="compositionally biased region" description="Polar residues" evidence="1">
    <location>
        <begin position="139"/>
        <end position="149"/>
    </location>
</feature>
<evidence type="ECO:0000259" key="2">
    <source>
        <dbReference type="PROSITE" id="PS51782"/>
    </source>
</evidence>